<dbReference type="OMA" id="MDLQARK"/>
<keyword evidence="2" id="KW-1133">Transmembrane helix</keyword>
<dbReference type="InterPro" id="IPR006597">
    <property type="entry name" value="Sel1-like"/>
</dbReference>
<dbReference type="InterPro" id="IPR011990">
    <property type="entry name" value="TPR-like_helical_dom_sf"/>
</dbReference>
<dbReference type="PANTHER" id="PTHR11102">
    <property type="entry name" value="SEL-1-LIKE PROTEIN"/>
    <property type="match status" value="1"/>
</dbReference>
<dbReference type="KEGG" id="tpf:TPHA_0F02900"/>
<dbReference type="GeneID" id="11535524"/>
<dbReference type="Proteomes" id="UP000005666">
    <property type="component" value="Chromosome 6"/>
</dbReference>
<sequence length="765" mass="87999">MLLHRLCFTLVVSVNVLAQLVDPWNDVKTLLNEPQFNVDYFASDNKMLDSKRLQLSDAYSPEQQLKEYDEFWNEQNSTNSLQLKLYNDLQISAEKFNNAEALYKLANINLLGSYGLPQNKTLAVEYLMRFNEVTNYTNSTGLFEMAVIYSTGLLGTIPIDTPKSLVYYEKSALLGDIRAKQALAYRYLAGLNVPRDCDKALLLYREVADYIKNTYTPEEWNIFFPPLETYNIRVSDFEDGLIGSGLNTISASLTRTPSQKPDLSSIFYTQMNEGRIVLSFTSENMFADDDDQMIDELVDIYYTALDMYKGTYNKRRDPERARIALENVYMEYDDTTVLMENIQLYFYSKCIDLLGHLYLTGEGVPTADVATAEFYLKRSVEVLKPLTYIRSGAYRDLGLISQYAYNNITKAAQYYKYMTGMNDEDGNDFFQLSKISIAHPEMKLGDPFVLMQQAYSRGHVPSIYEFAKMLEDGFNNQHSCDDTAFLYKHFIEKNDHISAPQLKEAYVNLLLGKTEAAIWGYLQAGEQGWEPALVSTAYLLYRMSPLLDDEYVTSEERKQLSISYYSRAFNLHNTDAGVIAGNLYYNMGDYPRAITMYQSASLRYSSSALWNLGYMYEYGLGVEKDYYLAKRFYDEALEYDKNILLGVKLSLLKLQLKAWWSRINGYNTSSDDKNIDLFNSIPWYMQIITIFKNIINDNSRHSRTGSNADFHFGTYITTITEILGLTTEDLYGVAIVGLIFLFYILVRAIARRQGVQIRVNDQRLV</sequence>
<dbReference type="eggNOG" id="KOG1550">
    <property type="taxonomic scope" value="Eukaryota"/>
</dbReference>
<dbReference type="Pfam" id="PF08238">
    <property type="entry name" value="Sel1"/>
    <property type="match status" value="5"/>
</dbReference>
<keyword evidence="3" id="KW-0732">Signal</keyword>
<evidence type="ECO:0000313" key="4">
    <source>
        <dbReference type="EMBL" id="CCE63771.1"/>
    </source>
</evidence>
<protein>
    <recommendedName>
        <fullName evidence="6">ERAD-associated E3 ubiquitin-protein ligase component HRD3</fullName>
    </recommendedName>
</protein>
<evidence type="ECO:0008006" key="6">
    <source>
        <dbReference type="Google" id="ProtNLM"/>
    </source>
</evidence>
<evidence type="ECO:0000256" key="3">
    <source>
        <dbReference type="SAM" id="SignalP"/>
    </source>
</evidence>
<proteinExistence type="inferred from homology"/>
<dbReference type="STRING" id="1071381.G8BUI5"/>
<keyword evidence="2" id="KW-0472">Membrane</keyword>
<dbReference type="PANTHER" id="PTHR11102:SF160">
    <property type="entry name" value="ERAD-ASSOCIATED E3 UBIQUITIN-PROTEIN LIGASE COMPONENT HRD3"/>
    <property type="match status" value="1"/>
</dbReference>
<name>G8BUI5_TETPH</name>
<dbReference type="HOGENOM" id="CLU_348239_0_0_1"/>
<accession>G8BUI5</accession>
<dbReference type="SMART" id="SM00671">
    <property type="entry name" value="SEL1"/>
    <property type="match status" value="4"/>
</dbReference>
<dbReference type="InterPro" id="IPR050767">
    <property type="entry name" value="Sel1_AlgK"/>
</dbReference>
<evidence type="ECO:0000256" key="1">
    <source>
        <dbReference type="ARBA" id="ARBA00038101"/>
    </source>
</evidence>
<evidence type="ECO:0000256" key="2">
    <source>
        <dbReference type="SAM" id="Phobius"/>
    </source>
</evidence>
<dbReference type="RefSeq" id="XP_003686205.1">
    <property type="nucleotide sequence ID" value="XM_003686157.1"/>
</dbReference>
<dbReference type="OrthoDB" id="27934at2759"/>
<gene>
    <name evidence="4" type="primary">TPHA0F02900</name>
    <name evidence="4" type="ordered locus">TPHA_0F02900</name>
</gene>
<dbReference type="Gene3D" id="1.25.40.10">
    <property type="entry name" value="Tetratricopeptide repeat domain"/>
    <property type="match status" value="2"/>
</dbReference>
<dbReference type="AlphaFoldDB" id="G8BUI5"/>
<feature type="signal peptide" evidence="3">
    <location>
        <begin position="1"/>
        <end position="18"/>
    </location>
</feature>
<keyword evidence="5" id="KW-1185">Reference proteome</keyword>
<comment type="similarity">
    <text evidence="1">Belongs to the sel-1 family.</text>
</comment>
<feature type="transmembrane region" description="Helical" evidence="2">
    <location>
        <begin position="730"/>
        <end position="750"/>
    </location>
</feature>
<organism evidence="4 5">
    <name type="scientific">Tetrapisispora phaffii (strain ATCC 24235 / CBS 4417 / NBRC 1672 / NRRL Y-8282 / UCD 70-5)</name>
    <name type="common">Yeast</name>
    <name type="synonym">Fabospora phaffii</name>
    <dbReference type="NCBI Taxonomy" id="1071381"/>
    <lineage>
        <taxon>Eukaryota</taxon>
        <taxon>Fungi</taxon>
        <taxon>Dikarya</taxon>
        <taxon>Ascomycota</taxon>
        <taxon>Saccharomycotina</taxon>
        <taxon>Saccharomycetes</taxon>
        <taxon>Saccharomycetales</taxon>
        <taxon>Saccharomycetaceae</taxon>
        <taxon>Tetrapisispora</taxon>
    </lineage>
</organism>
<dbReference type="SUPFAM" id="SSF81901">
    <property type="entry name" value="HCP-like"/>
    <property type="match status" value="2"/>
</dbReference>
<keyword evidence="2" id="KW-0812">Transmembrane</keyword>
<feature type="chain" id="PRO_5003508681" description="ERAD-associated E3 ubiquitin-protein ligase component HRD3" evidence="3">
    <location>
        <begin position="19"/>
        <end position="765"/>
    </location>
</feature>
<dbReference type="EMBL" id="HE612861">
    <property type="protein sequence ID" value="CCE63771.1"/>
    <property type="molecule type" value="Genomic_DNA"/>
</dbReference>
<evidence type="ECO:0000313" key="5">
    <source>
        <dbReference type="Proteomes" id="UP000005666"/>
    </source>
</evidence>
<reference evidence="4 5" key="1">
    <citation type="journal article" date="2011" name="Proc. Natl. Acad. Sci. U.S.A.">
        <title>Evolutionary erosion of yeast sex chromosomes by mating-type switching accidents.</title>
        <authorList>
            <person name="Gordon J.L."/>
            <person name="Armisen D."/>
            <person name="Proux-Wera E."/>
            <person name="Oheigeartaigh S.S."/>
            <person name="Byrne K.P."/>
            <person name="Wolfe K.H."/>
        </authorList>
    </citation>
    <scope>NUCLEOTIDE SEQUENCE [LARGE SCALE GENOMIC DNA]</scope>
    <source>
        <strain evidence="5">ATCC 24235 / CBS 4417 / NBRC 1672 / NRRL Y-8282 / UCD 70-5</strain>
    </source>
</reference>